<feature type="transmembrane region" description="Helical" evidence="5">
    <location>
        <begin position="316"/>
        <end position="337"/>
    </location>
</feature>
<dbReference type="InterPro" id="IPR003598">
    <property type="entry name" value="Ig_sub2"/>
</dbReference>
<keyword evidence="3" id="KW-0393">Immunoglobulin domain</keyword>
<dbReference type="AlphaFoldDB" id="A0A085M4S4"/>
<evidence type="ECO:0000256" key="3">
    <source>
        <dbReference type="ARBA" id="ARBA00023319"/>
    </source>
</evidence>
<dbReference type="InterPro" id="IPR007110">
    <property type="entry name" value="Ig-like_dom"/>
</dbReference>
<keyword evidence="6" id="KW-0732">Signal</keyword>
<keyword evidence="1" id="KW-0677">Repeat</keyword>
<dbReference type="InterPro" id="IPR050964">
    <property type="entry name" value="Striated_Muscle_Regulatory"/>
</dbReference>
<dbReference type="SMART" id="SM00409">
    <property type="entry name" value="IG"/>
    <property type="match status" value="2"/>
</dbReference>
<sequence>MVRLRILLYLIALASFSVAEPILQVAGSVDGFRNNDVYANANDQIVLLCVVHKSLSKSELSYVRWVDERGNDVCKEHVQDLQSRCAWTQQAGWPAWSLNATVFSPISLTCKFAQQRHEGWNVTVKVYTRHPEHLDDPTIELNETSSIPIEFHCPLDRRGKSVRWFHDGKQLESSDHVNLFENGTLYIPKGSIKDCGVYMCQVASDRRSAVFQVRGKATIIDKYHGSKNFMEGDNAEINCHVYGHPLPKIIWKQDDNNLTTFDNRVYTMADKGVPNAILVLKDLRFDDRALYTCIAVNEIGWDESAVLLRVKDKLAALWPFLGILVEVVILMSIIFFFEKRRMKKEQQELQAMPEHSVLLIEQCQKEEAASRRAKRAGLLEGQYRSGKGEKNSENTGNSAK</sequence>
<evidence type="ECO:0000256" key="6">
    <source>
        <dbReference type="SAM" id="SignalP"/>
    </source>
</evidence>
<dbReference type="Gene3D" id="2.60.40.10">
    <property type="entry name" value="Immunoglobulins"/>
    <property type="match status" value="2"/>
</dbReference>
<keyword evidence="5" id="KW-1133">Transmembrane helix</keyword>
<accession>A0A085M4S4</accession>
<evidence type="ECO:0000256" key="5">
    <source>
        <dbReference type="SAM" id="Phobius"/>
    </source>
</evidence>
<feature type="region of interest" description="Disordered" evidence="4">
    <location>
        <begin position="374"/>
        <end position="400"/>
    </location>
</feature>
<dbReference type="EMBL" id="KL367488">
    <property type="protein sequence ID" value="KFD70332.1"/>
    <property type="molecule type" value="Genomic_DNA"/>
</dbReference>
<keyword evidence="2" id="KW-1015">Disulfide bond</keyword>
<dbReference type="PROSITE" id="PS50835">
    <property type="entry name" value="IG_LIKE"/>
    <property type="match status" value="2"/>
</dbReference>
<protein>
    <recommendedName>
        <fullName evidence="7">Ig-like domain-containing protein</fullName>
    </recommendedName>
</protein>
<proteinExistence type="predicted"/>
<feature type="chain" id="PRO_5007379325" description="Ig-like domain-containing protein" evidence="6">
    <location>
        <begin position="20"/>
        <end position="400"/>
    </location>
</feature>
<dbReference type="InterPro" id="IPR013098">
    <property type="entry name" value="Ig_I-set"/>
</dbReference>
<dbReference type="PANTHER" id="PTHR13817">
    <property type="entry name" value="TITIN"/>
    <property type="match status" value="1"/>
</dbReference>
<feature type="domain" description="Ig-like" evidence="7">
    <location>
        <begin position="231"/>
        <end position="297"/>
    </location>
</feature>
<keyword evidence="5" id="KW-0812">Transmembrane</keyword>
<gene>
    <name evidence="8" type="ORF">M513_06933</name>
    <name evidence="9" type="ORF">M514_06933</name>
</gene>
<keyword evidence="5" id="KW-0472">Membrane</keyword>
<keyword evidence="10" id="KW-1185">Reference proteome</keyword>
<reference evidence="8 10" key="1">
    <citation type="journal article" date="2014" name="Nat. Genet.">
        <title>Genome and transcriptome of the porcine whipworm Trichuris suis.</title>
        <authorList>
            <person name="Jex A.R."/>
            <person name="Nejsum P."/>
            <person name="Schwarz E.M."/>
            <person name="Hu L."/>
            <person name="Young N.D."/>
            <person name="Hall R.S."/>
            <person name="Korhonen P.K."/>
            <person name="Liao S."/>
            <person name="Thamsborg S."/>
            <person name="Xia J."/>
            <person name="Xu P."/>
            <person name="Wang S."/>
            <person name="Scheerlinck J.P."/>
            <person name="Hofmann A."/>
            <person name="Sternberg P.W."/>
            <person name="Wang J."/>
            <person name="Gasser R.B."/>
        </authorList>
    </citation>
    <scope>NUCLEOTIDE SEQUENCE [LARGE SCALE GENOMIC DNA]</scope>
    <source>
        <strain evidence="9">DCEP-RM93F</strain>
        <strain evidence="8">DCEP-RM93M</strain>
    </source>
</reference>
<dbReference type="InterPro" id="IPR003599">
    <property type="entry name" value="Ig_sub"/>
</dbReference>
<dbReference type="Pfam" id="PF07679">
    <property type="entry name" value="I-set"/>
    <property type="match status" value="2"/>
</dbReference>
<name>A0A085M4S4_9BILA</name>
<evidence type="ECO:0000256" key="1">
    <source>
        <dbReference type="ARBA" id="ARBA00022737"/>
    </source>
</evidence>
<evidence type="ECO:0000256" key="2">
    <source>
        <dbReference type="ARBA" id="ARBA00023157"/>
    </source>
</evidence>
<dbReference type="Proteomes" id="UP000030764">
    <property type="component" value="Unassembled WGS sequence"/>
</dbReference>
<evidence type="ECO:0000313" key="10">
    <source>
        <dbReference type="Proteomes" id="UP000030764"/>
    </source>
</evidence>
<dbReference type="Proteomes" id="UP000030758">
    <property type="component" value="Unassembled WGS sequence"/>
</dbReference>
<dbReference type="PANTHER" id="PTHR13817:SF73">
    <property type="entry name" value="FIBRONECTIN TYPE-III DOMAIN-CONTAINING PROTEIN"/>
    <property type="match status" value="1"/>
</dbReference>
<feature type="signal peptide" evidence="6">
    <location>
        <begin position="1"/>
        <end position="19"/>
    </location>
</feature>
<dbReference type="EMBL" id="KL363230">
    <property type="protein sequence ID" value="KFD52220.1"/>
    <property type="molecule type" value="Genomic_DNA"/>
</dbReference>
<evidence type="ECO:0000259" key="7">
    <source>
        <dbReference type="PROSITE" id="PS50835"/>
    </source>
</evidence>
<evidence type="ECO:0000256" key="4">
    <source>
        <dbReference type="SAM" id="MobiDB-lite"/>
    </source>
</evidence>
<dbReference type="FunFam" id="2.60.40.10:FF:000032">
    <property type="entry name" value="palladin isoform X1"/>
    <property type="match status" value="1"/>
</dbReference>
<dbReference type="SMART" id="SM00408">
    <property type="entry name" value="IGc2"/>
    <property type="match status" value="2"/>
</dbReference>
<dbReference type="InterPro" id="IPR013783">
    <property type="entry name" value="Ig-like_fold"/>
</dbReference>
<dbReference type="InterPro" id="IPR036179">
    <property type="entry name" value="Ig-like_dom_sf"/>
</dbReference>
<evidence type="ECO:0000313" key="9">
    <source>
        <dbReference type="EMBL" id="KFD70332.1"/>
    </source>
</evidence>
<organism evidence="8 10">
    <name type="scientific">Trichuris suis</name>
    <name type="common">pig whipworm</name>
    <dbReference type="NCBI Taxonomy" id="68888"/>
    <lineage>
        <taxon>Eukaryota</taxon>
        <taxon>Metazoa</taxon>
        <taxon>Ecdysozoa</taxon>
        <taxon>Nematoda</taxon>
        <taxon>Enoplea</taxon>
        <taxon>Dorylaimia</taxon>
        <taxon>Trichinellida</taxon>
        <taxon>Trichuridae</taxon>
        <taxon>Trichuris</taxon>
    </lineage>
</organism>
<dbReference type="SUPFAM" id="SSF48726">
    <property type="entry name" value="Immunoglobulin"/>
    <property type="match status" value="2"/>
</dbReference>
<evidence type="ECO:0000313" key="8">
    <source>
        <dbReference type="EMBL" id="KFD52220.1"/>
    </source>
</evidence>
<feature type="domain" description="Ig-like" evidence="7">
    <location>
        <begin position="131"/>
        <end position="210"/>
    </location>
</feature>